<accession>A0A8B6D0D3</accession>
<evidence type="ECO:0000256" key="2">
    <source>
        <dbReference type="ARBA" id="ARBA00007643"/>
    </source>
</evidence>
<keyword evidence="6" id="KW-1185">Reference proteome</keyword>
<evidence type="ECO:0000313" key="5">
    <source>
        <dbReference type="EMBL" id="VDI13167.1"/>
    </source>
</evidence>
<protein>
    <submittedName>
        <fullName evidence="5">Uncharacterized protein</fullName>
    </submittedName>
</protein>
<dbReference type="GO" id="GO:0005681">
    <property type="term" value="C:spliceosomal complex"/>
    <property type="evidence" value="ECO:0007669"/>
    <property type="project" value="TreeGrafter"/>
</dbReference>
<dbReference type="AlphaFoldDB" id="A0A8B6D0D3"/>
<dbReference type="Pfam" id="PF07052">
    <property type="entry name" value="Hep_59"/>
    <property type="match status" value="1"/>
</dbReference>
<dbReference type="PANTHER" id="PTHR13486">
    <property type="entry name" value="TELOMERE LENGTH AND SILENCING PROTEIN 1 TLS1 FAMILY MEMBER"/>
    <property type="match status" value="1"/>
</dbReference>
<comment type="similarity">
    <text evidence="2">Belongs to the TLS1 family.</text>
</comment>
<evidence type="ECO:0000313" key="6">
    <source>
        <dbReference type="Proteomes" id="UP000596742"/>
    </source>
</evidence>
<organism evidence="5 6">
    <name type="scientific">Mytilus galloprovincialis</name>
    <name type="common">Mediterranean mussel</name>
    <dbReference type="NCBI Taxonomy" id="29158"/>
    <lineage>
        <taxon>Eukaryota</taxon>
        <taxon>Metazoa</taxon>
        <taxon>Spiralia</taxon>
        <taxon>Lophotrochozoa</taxon>
        <taxon>Mollusca</taxon>
        <taxon>Bivalvia</taxon>
        <taxon>Autobranchia</taxon>
        <taxon>Pteriomorphia</taxon>
        <taxon>Mytilida</taxon>
        <taxon>Mytiloidea</taxon>
        <taxon>Mytilidae</taxon>
        <taxon>Mytilinae</taxon>
        <taxon>Mytilus</taxon>
    </lineage>
</organism>
<dbReference type="Proteomes" id="UP000596742">
    <property type="component" value="Unassembled WGS sequence"/>
</dbReference>
<evidence type="ECO:0000256" key="3">
    <source>
        <dbReference type="ARBA" id="ARBA00023242"/>
    </source>
</evidence>
<evidence type="ECO:0000256" key="1">
    <source>
        <dbReference type="ARBA" id="ARBA00004123"/>
    </source>
</evidence>
<keyword evidence="3" id="KW-0539">Nucleus</keyword>
<dbReference type="OrthoDB" id="5627at2759"/>
<feature type="region of interest" description="Disordered" evidence="4">
    <location>
        <begin position="1"/>
        <end position="32"/>
    </location>
</feature>
<comment type="subcellular location">
    <subcellularLocation>
        <location evidence="1">Nucleus</location>
    </subcellularLocation>
</comment>
<dbReference type="EMBL" id="UYJE01002738">
    <property type="protein sequence ID" value="VDI13167.1"/>
    <property type="molecule type" value="Genomic_DNA"/>
</dbReference>
<dbReference type="InterPro" id="IPR010756">
    <property type="entry name" value="Tls1-like"/>
</dbReference>
<reference evidence="5" key="1">
    <citation type="submission" date="2018-11" db="EMBL/GenBank/DDBJ databases">
        <authorList>
            <person name="Alioto T."/>
            <person name="Alioto T."/>
        </authorList>
    </citation>
    <scope>NUCLEOTIDE SEQUENCE</scope>
</reference>
<proteinExistence type="inferred from homology"/>
<dbReference type="PANTHER" id="PTHR13486:SF2">
    <property type="entry name" value="SPLICING FACTOR C9ORF78"/>
    <property type="match status" value="1"/>
</dbReference>
<dbReference type="GO" id="GO:0000398">
    <property type="term" value="P:mRNA splicing, via spliceosome"/>
    <property type="evidence" value="ECO:0007669"/>
    <property type="project" value="TreeGrafter"/>
</dbReference>
<evidence type="ECO:0000256" key="4">
    <source>
        <dbReference type="SAM" id="MobiDB-lite"/>
    </source>
</evidence>
<feature type="compositionally biased region" description="Basic residues" evidence="4">
    <location>
        <begin position="1"/>
        <end position="17"/>
    </location>
</feature>
<feature type="compositionally biased region" description="Acidic residues" evidence="4">
    <location>
        <begin position="21"/>
        <end position="31"/>
    </location>
</feature>
<name>A0A8B6D0D3_MYTGA</name>
<sequence>MEVFKKKKCRAIRKRRHSSESDDNSNEDADDIESKLKDIKELQKQREKPKGVSAAVLALGKKIPKTEEVTDKDPFKRLTGGIVDMKTLNKSDMSKEDVEAIGTAFAAETNRRDEDTEMLKYVEDQLAKKKGNINDKETDFKPKKRGDTLYALPNKLKIESSLKNTEDMLSNQMLSGIPEVDLGIEAKIKNIEATEDAKQKLVQERMKKRDVVSDFVPTNMAANYIQHNRFNIEDTAPILKKVEEPKPEPLRVGDAEKLSEISASSPSNDDFTDQHHHPQMMIFTPDQRHHPQMMIFTPDQRHHPQMMIFTPDQRHHPQMMIFTPDQRHITLN</sequence>
<comment type="caution">
    <text evidence="5">The sequence shown here is derived from an EMBL/GenBank/DDBJ whole genome shotgun (WGS) entry which is preliminary data.</text>
</comment>
<gene>
    <name evidence="5" type="ORF">MGAL_10B030807</name>
</gene>